<organism evidence="1 2">
    <name type="scientific">Dentiscutata heterogama</name>
    <dbReference type="NCBI Taxonomy" id="1316150"/>
    <lineage>
        <taxon>Eukaryota</taxon>
        <taxon>Fungi</taxon>
        <taxon>Fungi incertae sedis</taxon>
        <taxon>Mucoromycota</taxon>
        <taxon>Glomeromycotina</taxon>
        <taxon>Glomeromycetes</taxon>
        <taxon>Diversisporales</taxon>
        <taxon>Gigasporaceae</taxon>
        <taxon>Dentiscutata</taxon>
    </lineage>
</organism>
<sequence length="92" mass="10192">CLLVLKLMASALAKFLPYMGQEPSDNYLNKVIQSWAYLEGHMMVLENVNAGDFDNVVKCNILKSMMGGKYILVLANNNLVVENLAINSPDTL</sequence>
<name>A0ACA9PR91_9GLOM</name>
<dbReference type="Proteomes" id="UP000789702">
    <property type="component" value="Unassembled WGS sequence"/>
</dbReference>
<dbReference type="EMBL" id="CAJVPU010033142">
    <property type="protein sequence ID" value="CAG8721679.1"/>
    <property type="molecule type" value="Genomic_DNA"/>
</dbReference>
<comment type="caution">
    <text evidence="1">The sequence shown here is derived from an EMBL/GenBank/DDBJ whole genome shotgun (WGS) entry which is preliminary data.</text>
</comment>
<reference evidence="1" key="1">
    <citation type="submission" date="2021-06" db="EMBL/GenBank/DDBJ databases">
        <authorList>
            <person name="Kallberg Y."/>
            <person name="Tangrot J."/>
            <person name="Rosling A."/>
        </authorList>
    </citation>
    <scope>NUCLEOTIDE SEQUENCE</scope>
    <source>
        <strain evidence="1">IL203A</strain>
    </source>
</reference>
<protein>
    <submittedName>
        <fullName evidence="1">14418_t:CDS:1</fullName>
    </submittedName>
</protein>
<feature type="non-terminal residue" evidence="1">
    <location>
        <position position="1"/>
    </location>
</feature>
<gene>
    <name evidence="1" type="ORF">DHETER_LOCUS12872</name>
</gene>
<accession>A0ACA9PR91</accession>
<evidence type="ECO:0000313" key="2">
    <source>
        <dbReference type="Proteomes" id="UP000789702"/>
    </source>
</evidence>
<evidence type="ECO:0000313" key="1">
    <source>
        <dbReference type="EMBL" id="CAG8721679.1"/>
    </source>
</evidence>
<proteinExistence type="predicted"/>
<keyword evidence="2" id="KW-1185">Reference proteome</keyword>